<dbReference type="EMBL" id="HACG01050769">
    <property type="protein sequence ID" value="CEK97634.1"/>
    <property type="molecule type" value="Transcribed_RNA"/>
</dbReference>
<accession>A0A0B7BWP9</accession>
<dbReference type="AlphaFoldDB" id="A0A0B7BWP9"/>
<name>A0A0B7BWP9_9EUPU</name>
<gene>
    <name evidence="1" type="primary">ORF216425</name>
</gene>
<proteinExistence type="predicted"/>
<feature type="non-terminal residue" evidence="1">
    <location>
        <position position="1"/>
    </location>
</feature>
<protein>
    <submittedName>
        <fullName evidence="1">Uncharacterized protein</fullName>
    </submittedName>
</protein>
<organism evidence="1">
    <name type="scientific">Arion vulgaris</name>
    <dbReference type="NCBI Taxonomy" id="1028688"/>
    <lineage>
        <taxon>Eukaryota</taxon>
        <taxon>Metazoa</taxon>
        <taxon>Spiralia</taxon>
        <taxon>Lophotrochozoa</taxon>
        <taxon>Mollusca</taxon>
        <taxon>Gastropoda</taxon>
        <taxon>Heterobranchia</taxon>
        <taxon>Euthyneura</taxon>
        <taxon>Panpulmonata</taxon>
        <taxon>Eupulmonata</taxon>
        <taxon>Stylommatophora</taxon>
        <taxon>Helicina</taxon>
        <taxon>Arionoidea</taxon>
        <taxon>Arionidae</taxon>
        <taxon>Arion</taxon>
    </lineage>
</organism>
<feature type="non-terminal residue" evidence="1">
    <location>
        <position position="88"/>
    </location>
</feature>
<evidence type="ECO:0000313" key="1">
    <source>
        <dbReference type="EMBL" id="CEK97634.1"/>
    </source>
</evidence>
<sequence length="88" mass="9633">NLQAADKDNASDDDDVYIDGSVYRGEKSGWCFLASAHGRYVEERSLAYKTTFSMMMEVEAITAAALHFFSVTPFTGAVVSHSQSMLGK</sequence>
<reference evidence="1" key="1">
    <citation type="submission" date="2014-12" db="EMBL/GenBank/DDBJ databases">
        <title>Insight into the proteome of Arion vulgaris.</title>
        <authorList>
            <person name="Aradska J."/>
            <person name="Bulat T."/>
            <person name="Smidak R."/>
            <person name="Sarate P."/>
            <person name="Gangsoo J."/>
            <person name="Sialana F."/>
            <person name="Bilban M."/>
            <person name="Lubec G."/>
        </authorList>
    </citation>
    <scope>NUCLEOTIDE SEQUENCE</scope>
    <source>
        <tissue evidence="1">Skin</tissue>
    </source>
</reference>